<feature type="transmembrane region" description="Helical" evidence="1">
    <location>
        <begin position="20"/>
        <end position="44"/>
    </location>
</feature>
<evidence type="ECO:0008006" key="3">
    <source>
        <dbReference type="Google" id="ProtNLM"/>
    </source>
</evidence>
<keyword evidence="1" id="KW-0812">Transmembrane</keyword>
<comment type="caution">
    <text evidence="2">The sequence shown here is derived from an EMBL/GenBank/DDBJ whole genome shotgun (WGS) entry which is preliminary data.</text>
</comment>
<gene>
    <name evidence="2" type="ORF">Sradi_5321600</name>
</gene>
<protein>
    <recommendedName>
        <fullName evidence="3">Transmembrane protein</fullName>
    </recommendedName>
</protein>
<reference evidence="2" key="2">
    <citation type="journal article" date="2024" name="Plant">
        <title>Genomic evolution and insights into agronomic trait innovations of Sesamum species.</title>
        <authorList>
            <person name="Miao H."/>
            <person name="Wang L."/>
            <person name="Qu L."/>
            <person name="Liu H."/>
            <person name="Sun Y."/>
            <person name="Le M."/>
            <person name="Wang Q."/>
            <person name="Wei S."/>
            <person name="Zheng Y."/>
            <person name="Lin W."/>
            <person name="Duan Y."/>
            <person name="Cao H."/>
            <person name="Xiong S."/>
            <person name="Wang X."/>
            <person name="Wei L."/>
            <person name="Li C."/>
            <person name="Ma Q."/>
            <person name="Ju M."/>
            <person name="Zhao R."/>
            <person name="Li G."/>
            <person name="Mu C."/>
            <person name="Tian Q."/>
            <person name="Mei H."/>
            <person name="Zhang T."/>
            <person name="Gao T."/>
            <person name="Zhang H."/>
        </authorList>
    </citation>
    <scope>NUCLEOTIDE SEQUENCE</scope>
    <source>
        <strain evidence="2">G02</strain>
    </source>
</reference>
<dbReference type="EMBL" id="JACGWJ010000024">
    <property type="protein sequence ID" value="KAL0320601.1"/>
    <property type="molecule type" value="Genomic_DNA"/>
</dbReference>
<keyword evidence="1" id="KW-1133">Transmembrane helix</keyword>
<sequence length="79" mass="8780">MMQLPAGEVVRTKVVRLLYFVGAGGTCADFVWVVFVEAVCAAAINKWKDMERKSLIRKYQRQLNGSSSQSPSNVLQKSS</sequence>
<accession>A0AAW2LQY9</accession>
<name>A0AAW2LQY9_SESRA</name>
<keyword evidence="1" id="KW-0472">Membrane</keyword>
<proteinExistence type="predicted"/>
<dbReference type="AlphaFoldDB" id="A0AAW2LQY9"/>
<organism evidence="2">
    <name type="scientific">Sesamum radiatum</name>
    <name type="common">Black benniseed</name>
    <dbReference type="NCBI Taxonomy" id="300843"/>
    <lineage>
        <taxon>Eukaryota</taxon>
        <taxon>Viridiplantae</taxon>
        <taxon>Streptophyta</taxon>
        <taxon>Embryophyta</taxon>
        <taxon>Tracheophyta</taxon>
        <taxon>Spermatophyta</taxon>
        <taxon>Magnoliopsida</taxon>
        <taxon>eudicotyledons</taxon>
        <taxon>Gunneridae</taxon>
        <taxon>Pentapetalae</taxon>
        <taxon>asterids</taxon>
        <taxon>lamiids</taxon>
        <taxon>Lamiales</taxon>
        <taxon>Pedaliaceae</taxon>
        <taxon>Sesamum</taxon>
    </lineage>
</organism>
<evidence type="ECO:0000256" key="1">
    <source>
        <dbReference type="SAM" id="Phobius"/>
    </source>
</evidence>
<evidence type="ECO:0000313" key="2">
    <source>
        <dbReference type="EMBL" id="KAL0320601.1"/>
    </source>
</evidence>
<reference evidence="2" key="1">
    <citation type="submission" date="2020-06" db="EMBL/GenBank/DDBJ databases">
        <authorList>
            <person name="Li T."/>
            <person name="Hu X."/>
            <person name="Zhang T."/>
            <person name="Song X."/>
            <person name="Zhang H."/>
            <person name="Dai N."/>
            <person name="Sheng W."/>
            <person name="Hou X."/>
            <person name="Wei L."/>
        </authorList>
    </citation>
    <scope>NUCLEOTIDE SEQUENCE</scope>
    <source>
        <strain evidence="2">G02</strain>
        <tissue evidence="2">Leaf</tissue>
    </source>
</reference>